<dbReference type="EMBL" id="RWKW01000052">
    <property type="protein sequence ID" value="RST85633.1"/>
    <property type="molecule type" value="Genomic_DNA"/>
</dbReference>
<sequence>MDVMAATSLDAFPWVNVFAFTIAAAFVTLTPGADTALIVRTAAAASGRRVMEAGLGVDRAVGAVFIAFGLRLTFDQGPIADGSSR</sequence>
<comment type="caution">
    <text evidence="2">The sequence shown here is derived from an EMBL/GenBank/DDBJ whole genome shotgun (WGS) entry which is preliminary data.</text>
</comment>
<evidence type="ECO:0000256" key="1">
    <source>
        <dbReference type="SAM" id="Phobius"/>
    </source>
</evidence>
<keyword evidence="1" id="KW-0812">Transmembrane</keyword>
<evidence type="ECO:0000313" key="3">
    <source>
        <dbReference type="Proteomes" id="UP000278398"/>
    </source>
</evidence>
<dbReference type="AlphaFoldDB" id="A0A429YVZ3"/>
<reference evidence="2 3" key="1">
    <citation type="submission" date="2018-12" db="EMBL/GenBank/DDBJ databases">
        <title>Mesorhizobium carbonis sp. nov., isolated from coal mine water.</title>
        <authorList>
            <person name="Xin W."/>
            <person name="Xu Z."/>
            <person name="Xiang F."/>
            <person name="Zhang J."/>
            <person name="Xi L."/>
            <person name="Liu J."/>
        </authorList>
    </citation>
    <scope>NUCLEOTIDE SEQUENCE [LARGE SCALE GENOMIC DNA]</scope>
    <source>
        <strain evidence="2 3">B2.3</strain>
    </source>
</reference>
<evidence type="ECO:0000313" key="2">
    <source>
        <dbReference type="EMBL" id="RST85633.1"/>
    </source>
</evidence>
<dbReference type="RefSeq" id="WP_126700681.1">
    <property type="nucleotide sequence ID" value="NZ_RWKW01000052.1"/>
</dbReference>
<protein>
    <recommendedName>
        <fullName evidence="4">LysE type translocator</fullName>
    </recommendedName>
</protein>
<name>A0A429YVZ3_9HYPH</name>
<keyword evidence="1" id="KW-1133">Transmembrane helix</keyword>
<dbReference type="Proteomes" id="UP000278398">
    <property type="component" value="Unassembled WGS sequence"/>
</dbReference>
<accession>A0A429YVZ3</accession>
<keyword evidence="1" id="KW-0472">Membrane</keyword>
<organism evidence="2 3">
    <name type="scientific">Aquibium carbonis</name>
    <dbReference type="NCBI Taxonomy" id="2495581"/>
    <lineage>
        <taxon>Bacteria</taxon>
        <taxon>Pseudomonadati</taxon>
        <taxon>Pseudomonadota</taxon>
        <taxon>Alphaproteobacteria</taxon>
        <taxon>Hyphomicrobiales</taxon>
        <taxon>Phyllobacteriaceae</taxon>
        <taxon>Aquibium</taxon>
    </lineage>
</organism>
<gene>
    <name evidence="2" type="ORF">EJC49_14655</name>
</gene>
<proteinExistence type="predicted"/>
<evidence type="ECO:0008006" key="4">
    <source>
        <dbReference type="Google" id="ProtNLM"/>
    </source>
</evidence>
<keyword evidence="3" id="KW-1185">Reference proteome</keyword>
<dbReference type="OrthoDB" id="9804822at2"/>
<feature type="transmembrane region" description="Helical" evidence="1">
    <location>
        <begin position="12"/>
        <end position="39"/>
    </location>
</feature>